<evidence type="ECO:0000313" key="1">
    <source>
        <dbReference type="EMBL" id="GBN14779.1"/>
    </source>
</evidence>
<protein>
    <submittedName>
        <fullName evidence="1">Uncharacterized protein</fullName>
    </submittedName>
</protein>
<evidence type="ECO:0000313" key="2">
    <source>
        <dbReference type="Proteomes" id="UP000499080"/>
    </source>
</evidence>
<accession>A0A4Y2LK34</accession>
<comment type="caution">
    <text evidence="1">The sequence shown here is derived from an EMBL/GenBank/DDBJ whole genome shotgun (WGS) entry which is preliminary data.</text>
</comment>
<name>A0A4Y2LK34_ARAVE</name>
<reference evidence="1 2" key="1">
    <citation type="journal article" date="2019" name="Sci. Rep.">
        <title>Orb-weaving spider Araneus ventricosus genome elucidates the spidroin gene catalogue.</title>
        <authorList>
            <person name="Kono N."/>
            <person name="Nakamura H."/>
            <person name="Ohtoshi R."/>
            <person name="Moran D.A.P."/>
            <person name="Shinohara A."/>
            <person name="Yoshida Y."/>
            <person name="Fujiwara M."/>
            <person name="Mori M."/>
            <person name="Tomita M."/>
            <person name="Arakawa K."/>
        </authorList>
    </citation>
    <scope>NUCLEOTIDE SEQUENCE [LARGE SCALE GENOMIC DNA]</scope>
</reference>
<dbReference type="EMBL" id="BGPR01005949">
    <property type="protein sequence ID" value="GBN14779.1"/>
    <property type="molecule type" value="Genomic_DNA"/>
</dbReference>
<keyword evidence="2" id="KW-1185">Reference proteome</keyword>
<dbReference type="AlphaFoldDB" id="A0A4Y2LK34"/>
<dbReference type="Proteomes" id="UP000499080">
    <property type="component" value="Unassembled WGS sequence"/>
</dbReference>
<sequence length="97" mass="11069">MSKCRKSKQKSSLYTFHTACRNYLSSVYMSGRRVDEDGGKRGAHPVGAEPRRIGQKLRQHLWSIGQSAHSNYIHKSQEEAAHEERMKQLALCWHASG</sequence>
<organism evidence="1 2">
    <name type="scientific">Araneus ventricosus</name>
    <name type="common">Orbweaver spider</name>
    <name type="synonym">Epeira ventricosa</name>
    <dbReference type="NCBI Taxonomy" id="182803"/>
    <lineage>
        <taxon>Eukaryota</taxon>
        <taxon>Metazoa</taxon>
        <taxon>Ecdysozoa</taxon>
        <taxon>Arthropoda</taxon>
        <taxon>Chelicerata</taxon>
        <taxon>Arachnida</taxon>
        <taxon>Araneae</taxon>
        <taxon>Araneomorphae</taxon>
        <taxon>Entelegynae</taxon>
        <taxon>Araneoidea</taxon>
        <taxon>Araneidae</taxon>
        <taxon>Araneus</taxon>
    </lineage>
</organism>
<proteinExistence type="predicted"/>
<gene>
    <name evidence="1" type="ORF">AVEN_206977_1</name>
</gene>